<reference evidence="2" key="1">
    <citation type="submission" date="2021-01" db="EMBL/GenBank/DDBJ databases">
        <title>Whole genome shotgun sequence of Actinoplanes tereljensis NBRC 105297.</title>
        <authorList>
            <person name="Komaki H."/>
            <person name="Tamura T."/>
        </authorList>
    </citation>
    <scope>NUCLEOTIDE SEQUENCE</scope>
    <source>
        <strain evidence="2">NBRC 105297</strain>
    </source>
</reference>
<evidence type="ECO:0000313" key="3">
    <source>
        <dbReference type="Proteomes" id="UP000623608"/>
    </source>
</evidence>
<dbReference type="AlphaFoldDB" id="A0A919NP08"/>
<keyword evidence="1" id="KW-0472">Membrane</keyword>
<evidence type="ECO:0000313" key="2">
    <source>
        <dbReference type="EMBL" id="GIF22043.1"/>
    </source>
</evidence>
<feature type="transmembrane region" description="Helical" evidence="1">
    <location>
        <begin position="48"/>
        <end position="66"/>
    </location>
</feature>
<organism evidence="2 3">
    <name type="scientific">Paractinoplanes tereljensis</name>
    <dbReference type="NCBI Taxonomy" id="571912"/>
    <lineage>
        <taxon>Bacteria</taxon>
        <taxon>Bacillati</taxon>
        <taxon>Actinomycetota</taxon>
        <taxon>Actinomycetes</taxon>
        <taxon>Micromonosporales</taxon>
        <taxon>Micromonosporaceae</taxon>
        <taxon>Paractinoplanes</taxon>
    </lineage>
</organism>
<proteinExistence type="predicted"/>
<name>A0A919NP08_9ACTN</name>
<dbReference type="EMBL" id="BOMY01000033">
    <property type="protein sequence ID" value="GIF22043.1"/>
    <property type="molecule type" value="Genomic_DNA"/>
</dbReference>
<evidence type="ECO:0000256" key="1">
    <source>
        <dbReference type="SAM" id="Phobius"/>
    </source>
</evidence>
<gene>
    <name evidence="2" type="ORF">Ate02nite_47730</name>
</gene>
<keyword evidence="3" id="KW-1185">Reference proteome</keyword>
<accession>A0A919NP08</accession>
<sequence length="467" mass="49603">MSDDPDVAAIPAQRVPEHDTLPVAPVVPVVPVAPPVGTVGARRWGVRVVLAVVAALAVLLVGVLVFQPGSAPEGAAVAAASAAPASAATTPYDLAVAALKAQEAALTGGDEGAWLAAVDPGKAELRAEYRVLFRNLRGLGITRFAYQPGLGKPVKGDAAAVAVRVDADYCFGDDMCPANPGTDWARPPHISQELTLRLVGGHYVISALGKSTAPDSRQPLPWEDSELAFASGKRVVVAAAKGQEADLKRVLPVAEKAAVTADHYAALNGTPQRNYRIFLAGEKQWKAWYGGDQDEWAIGLALPLNRSGIDVLVRMSEMDSALTLRTTVQHELGHVVTLTGAYQVDGAEDTWLSEGIAEYIGWQPKGASGSFRRSSVRWQLDRDAPDSMVPPRPGPKAPARAGDAFYGLSHWAADCMATKYGEPKLFTFVRLVLTQDNSYDQASHDAYGVPFATVDKACVSWIRKQAS</sequence>
<keyword evidence="1" id="KW-1133">Transmembrane helix</keyword>
<comment type="caution">
    <text evidence="2">The sequence shown here is derived from an EMBL/GenBank/DDBJ whole genome shotgun (WGS) entry which is preliminary data.</text>
</comment>
<dbReference type="Proteomes" id="UP000623608">
    <property type="component" value="Unassembled WGS sequence"/>
</dbReference>
<protein>
    <submittedName>
        <fullName evidence="2">Uncharacterized protein</fullName>
    </submittedName>
</protein>
<dbReference type="RefSeq" id="WP_203809182.1">
    <property type="nucleotide sequence ID" value="NZ_BOMY01000033.1"/>
</dbReference>
<keyword evidence="1" id="KW-0812">Transmembrane</keyword>